<feature type="transmembrane region" description="Helical" evidence="1">
    <location>
        <begin position="157"/>
        <end position="175"/>
    </location>
</feature>
<organism evidence="2 3">
    <name type="scientific">Nocardioides agariphilus</name>
    <dbReference type="NCBI Taxonomy" id="433664"/>
    <lineage>
        <taxon>Bacteria</taxon>
        <taxon>Bacillati</taxon>
        <taxon>Actinomycetota</taxon>
        <taxon>Actinomycetes</taxon>
        <taxon>Propionibacteriales</taxon>
        <taxon>Nocardioidaceae</taxon>
        <taxon>Nocardioides</taxon>
    </lineage>
</organism>
<gene>
    <name evidence="2" type="ORF">ISU10_18165</name>
</gene>
<evidence type="ECO:0000313" key="2">
    <source>
        <dbReference type="EMBL" id="MBF4769698.1"/>
    </source>
</evidence>
<feature type="transmembrane region" description="Helical" evidence="1">
    <location>
        <begin position="37"/>
        <end position="55"/>
    </location>
</feature>
<dbReference type="Pfam" id="PF03729">
    <property type="entry name" value="DUF308"/>
    <property type="match status" value="1"/>
</dbReference>
<feature type="transmembrane region" description="Helical" evidence="1">
    <location>
        <begin position="12"/>
        <end position="31"/>
    </location>
</feature>
<dbReference type="RefSeq" id="WP_194697843.1">
    <property type="nucleotide sequence ID" value="NZ_JADKPO010000030.1"/>
</dbReference>
<dbReference type="AlphaFoldDB" id="A0A930VMW7"/>
<name>A0A930VMW7_9ACTN</name>
<keyword evidence="1" id="KW-0812">Transmembrane</keyword>
<accession>A0A930VMW7</accession>
<reference evidence="2" key="1">
    <citation type="submission" date="2020-11" db="EMBL/GenBank/DDBJ databases">
        <title>Nocardioides cynanchi sp. nov., isolated from soil of rhizosphere of Cynanchum wilfordii.</title>
        <authorList>
            <person name="Lee J.-S."/>
            <person name="Suh M.K."/>
            <person name="Kim J.-S."/>
        </authorList>
    </citation>
    <scope>NUCLEOTIDE SEQUENCE</scope>
    <source>
        <strain evidence="2">KCTC 19276</strain>
    </source>
</reference>
<keyword evidence="1" id="KW-1133">Transmembrane helix</keyword>
<keyword evidence="1" id="KW-0472">Membrane</keyword>
<feature type="transmembrane region" description="Helical" evidence="1">
    <location>
        <begin position="103"/>
        <end position="123"/>
    </location>
</feature>
<comment type="caution">
    <text evidence="2">The sequence shown here is derived from an EMBL/GenBank/DDBJ whole genome shotgun (WGS) entry which is preliminary data.</text>
</comment>
<protein>
    <submittedName>
        <fullName evidence="2">DUF308 domain-containing protein</fullName>
    </submittedName>
</protein>
<dbReference type="Proteomes" id="UP000660668">
    <property type="component" value="Unassembled WGS sequence"/>
</dbReference>
<keyword evidence="3" id="KW-1185">Reference proteome</keyword>
<evidence type="ECO:0000313" key="3">
    <source>
        <dbReference type="Proteomes" id="UP000660668"/>
    </source>
</evidence>
<evidence type="ECO:0000256" key="1">
    <source>
        <dbReference type="SAM" id="Phobius"/>
    </source>
</evidence>
<proteinExistence type="predicted"/>
<feature type="transmembrane region" description="Helical" evidence="1">
    <location>
        <begin position="76"/>
        <end position="97"/>
    </location>
</feature>
<feature type="transmembrane region" description="Helical" evidence="1">
    <location>
        <begin position="130"/>
        <end position="151"/>
    </location>
</feature>
<dbReference type="InterPro" id="IPR005325">
    <property type="entry name" value="DUF308_memb"/>
</dbReference>
<sequence>MDLPPASRALTLGRAMLVTRGAIAFVVGVVTSNQPGISASTLVLILGVWALLEGATTIRQGYLRWGTPPRVDVQPIVVVLGGVALAAAAIVVVVPGLSTTTLTWVLAAWLAVRAGFELLGAYTATAKARLAMGAAVLVDIGLVAILVTHATGSVTNLALFGGALASLWGCLYFVLGALAKPVRAVVVPGPRLLSGR</sequence>
<dbReference type="EMBL" id="JADKPO010000030">
    <property type="protein sequence ID" value="MBF4769698.1"/>
    <property type="molecule type" value="Genomic_DNA"/>
</dbReference>